<dbReference type="Proteomes" id="UP000256977">
    <property type="component" value="Unassembled WGS sequence"/>
</dbReference>
<evidence type="ECO:0000256" key="1">
    <source>
        <dbReference type="ARBA" id="ARBA00038184"/>
    </source>
</evidence>
<protein>
    <submittedName>
        <fullName evidence="3">Lysophospholipase L1-like esterase</fullName>
    </submittedName>
</protein>
<name>A0A3D9JM93_9BACL</name>
<dbReference type="OrthoDB" id="2513075at2"/>
<comment type="caution">
    <text evidence="3">The sequence shown here is derived from an EMBL/GenBank/DDBJ whole genome shotgun (WGS) entry which is preliminary data.</text>
</comment>
<comment type="similarity">
    <text evidence="1">Belongs to the 'GDSL' lipolytic enzyme family. Platelet-activating factor acetylhydrolase IB beta/gamma subunits subfamily.</text>
</comment>
<reference evidence="3 4" key="1">
    <citation type="submission" date="2018-07" db="EMBL/GenBank/DDBJ databases">
        <title>Genomic Encyclopedia of Type Strains, Phase III (KMG-III): the genomes of soil and plant-associated and newly described type strains.</title>
        <authorList>
            <person name="Whitman W."/>
        </authorList>
    </citation>
    <scope>NUCLEOTIDE SEQUENCE [LARGE SCALE GENOMIC DNA]</scope>
    <source>
        <strain evidence="3 4">CECT 7287</strain>
    </source>
</reference>
<sequence>MVHTGLHEAANTAIIPTPELEDNHYDWRARHERILSVKHQVDPEIVLIGDSITHFWEGDFETGTIHGSKEAWNSLFAPYRVLNLGFGWDRTQNVLWRLDHGELEGLNPKIVVILIGTNNTGETNNARANDPDEIAEGLNAICDRINVYAPQATIVIMALLPREESSVHPRRKLIEEINRRYAQLANDREYNFVDIGPSLLETDGTLSERIAFDFCHLTERGYQIWADALRPLLHLHLGRK</sequence>
<accession>A0A3D9JM93</accession>
<dbReference type="Pfam" id="PF13472">
    <property type="entry name" value="Lipase_GDSL_2"/>
    <property type="match status" value="1"/>
</dbReference>
<dbReference type="AlphaFoldDB" id="A0A3D9JM93"/>
<dbReference type="InterPro" id="IPR013830">
    <property type="entry name" value="SGNH_hydro"/>
</dbReference>
<dbReference type="Gene3D" id="3.40.50.1110">
    <property type="entry name" value="SGNH hydrolase"/>
    <property type="match status" value="1"/>
</dbReference>
<gene>
    <name evidence="3" type="ORF">DFP98_11746</name>
</gene>
<proteinExistence type="inferred from homology"/>
<feature type="domain" description="SGNH hydrolase-type esterase" evidence="2">
    <location>
        <begin position="47"/>
        <end position="224"/>
    </location>
</feature>
<evidence type="ECO:0000313" key="3">
    <source>
        <dbReference type="EMBL" id="RED75074.1"/>
    </source>
</evidence>
<keyword evidence="4" id="KW-1185">Reference proteome</keyword>
<dbReference type="SUPFAM" id="SSF52266">
    <property type="entry name" value="SGNH hydrolase"/>
    <property type="match status" value="1"/>
</dbReference>
<evidence type="ECO:0000313" key="4">
    <source>
        <dbReference type="Proteomes" id="UP000256977"/>
    </source>
</evidence>
<organism evidence="3 4">
    <name type="scientific">Cohnella phaseoli</name>
    <dbReference type="NCBI Taxonomy" id="456490"/>
    <lineage>
        <taxon>Bacteria</taxon>
        <taxon>Bacillati</taxon>
        <taxon>Bacillota</taxon>
        <taxon>Bacilli</taxon>
        <taxon>Bacillales</taxon>
        <taxon>Paenibacillaceae</taxon>
        <taxon>Cohnella</taxon>
    </lineage>
</organism>
<dbReference type="PANTHER" id="PTHR11852:SF0">
    <property type="entry name" value="PLATELET-ACTIVATING FACTOR ACETYLHYDROLASE IB SUBUNIT BETA HOMOLOG"/>
    <property type="match status" value="1"/>
</dbReference>
<dbReference type="InterPro" id="IPR036514">
    <property type="entry name" value="SGNH_hydro_sf"/>
</dbReference>
<dbReference type="EMBL" id="QRDZ01000017">
    <property type="protein sequence ID" value="RED75074.1"/>
    <property type="molecule type" value="Genomic_DNA"/>
</dbReference>
<dbReference type="RefSeq" id="WP_116062498.1">
    <property type="nucleotide sequence ID" value="NZ_QRDZ01000017.1"/>
</dbReference>
<evidence type="ECO:0000259" key="2">
    <source>
        <dbReference type="Pfam" id="PF13472"/>
    </source>
</evidence>
<dbReference type="PANTHER" id="PTHR11852">
    <property type="entry name" value="PLATELET-ACTIVATING FACTOR ACETYLHYDROLASE"/>
    <property type="match status" value="1"/>
</dbReference>